<proteinExistence type="predicted"/>
<organism evidence="2 3">
    <name type="scientific">Laribacter hongkongensis</name>
    <dbReference type="NCBI Taxonomy" id="168471"/>
    <lineage>
        <taxon>Bacteria</taxon>
        <taxon>Pseudomonadati</taxon>
        <taxon>Pseudomonadota</taxon>
        <taxon>Betaproteobacteria</taxon>
        <taxon>Neisseriales</taxon>
        <taxon>Aquaspirillaceae</taxon>
        <taxon>Laribacter</taxon>
    </lineage>
</organism>
<name>A0A248LF39_9NEIS</name>
<dbReference type="EMBL" id="CP022115">
    <property type="protein sequence ID" value="ASJ23440.1"/>
    <property type="molecule type" value="Genomic_DNA"/>
</dbReference>
<sequence length="248" mass="28214">MKTTSLKTMDAIGRHPSMQALMPPLPLGNLTQVNMPNIPECKMPNLHKNKMPLRSTRHEECPMQPSRPVSAPREYVMTDEDMIISKTDTRGKITYANRDFMRICGYSEPQLLGQPHSLIRHPDMPRGAFRLMWKTLQAGQEFFAVVKNLTCDNAHYYWVLANVTPDFDAAGQLKGYYSVRRRPSRTAIETLEPVYARMREIESQHGKTEAPDASMNWLLAEIGRLGFPSYEALILALNHDVLDRSIAA</sequence>
<dbReference type="InterPro" id="IPR000014">
    <property type="entry name" value="PAS"/>
</dbReference>
<gene>
    <name evidence="2" type="primary">aer</name>
    <name evidence="2" type="ORF">LHGZ1_0609</name>
</gene>
<evidence type="ECO:0000313" key="3">
    <source>
        <dbReference type="Proteomes" id="UP000197424"/>
    </source>
</evidence>
<dbReference type="GO" id="GO:0006355">
    <property type="term" value="P:regulation of DNA-templated transcription"/>
    <property type="evidence" value="ECO:0007669"/>
    <property type="project" value="InterPro"/>
</dbReference>
<evidence type="ECO:0000259" key="1">
    <source>
        <dbReference type="PROSITE" id="PS50112"/>
    </source>
</evidence>
<dbReference type="Gene3D" id="3.30.450.20">
    <property type="entry name" value="PAS domain"/>
    <property type="match status" value="1"/>
</dbReference>
<dbReference type="InterPro" id="IPR013767">
    <property type="entry name" value="PAS_fold"/>
</dbReference>
<dbReference type="NCBIfam" id="TIGR00229">
    <property type="entry name" value="sensory_box"/>
    <property type="match status" value="1"/>
</dbReference>
<evidence type="ECO:0000313" key="2">
    <source>
        <dbReference type="EMBL" id="ASJ23440.1"/>
    </source>
</evidence>
<accession>A0A248LF39</accession>
<feature type="domain" description="PAS" evidence="1">
    <location>
        <begin position="88"/>
        <end position="123"/>
    </location>
</feature>
<dbReference type="AlphaFoldDB" id="A0A248LF39"/>
<dbReference type="CDD" id="cd00130">
    <property type="entry name" value="PAS"/>
    <property type="match status" value="1"/>
</dbReference>
<protein>
    <submittedName>
        <fullName evidence="2">Aer</fullName>
    </submittedName>
</protein>
<dbReference type="PROSITE" id="PS50112">
    <property type="entry name" value="PAS"/>
    <property type="match status" value="1"/>
</dbReference>
<reference evidence="3" key="1">
    <citation type="submission" date="2017-06" db="EMBL/GenBank/DDBJ databases">
        <title>Whole genome sequence of Laribacter hongkongensis LHGZ1.</title>
        <authorList>
            <person name="Chen D."/>
            <person name="Wu H."/>
            <person name="Chen J."/>
        </authorList>
    </citation>
    <scope>NUCLEOTIDE SEQUENCE [LARGE SCALE GENOMIC DNA]</scope>
    <source>
        <strain evidence="3">LHGZ1</strain>
    </source>
</reference>
<dbReference type="Pfam" id="PF00989">
    <property type="entry name" value="PAS"/>
    <property type="match status" value="1"/>
</dbReference>
<dbReference type="InterPro" id="IPR035965">
    <property type="entry name" value="PAS-like_dom_sf"/>
</dbReference>
<dbReference type="Proteomes" id="UP000197424">
    <property type="component" value="Chromosome"/>
</dbReference>
<dbReference type="SUPFAM" id="SSF55785">
    <property type="entry name" value="PYP-like sensor domain (PAS domain)"/>
    <property type="match status" value="1"/>
</dbReference>